<feature type="domain" description="Sialate O-acetylesterase" evidence="3">
    <location>
        <begin position="118"/>
        <end position="341"/>
    </location>
</feature>
<evidence type="ECO:0000259" key="3">
    <source>
        <dbReference type="Pfam" id="PF03629"/>
    </source>
</evidence>
<dbReference type="EMBL" id="WELI01000001">
    <property type="protein sequence ID" value="KAB7732883.1"/>
    <property type="molecule type" value="Genomic_DNA"/>
</dbReference>
<feature type="region of interest" description="Disordered" evidence="2">
    <location>
        <begin position="720"/>
        <end position="757"/>
    </location>
</feature>
<comment type="caution">
    <text evidence="4">The sequence shown here is derived from an EMBL/GenBank/DDBJ whole genome shotgun (WGS) entry which is preliminary data.</text>
</comment>
<dbReference type="Proteomes" id="UP000488299">
    <property type="component" value="Unassembled WGS sequence"/>
</dbReference>
<feature type="region of interest" description="Disordered" evidence="2">
    <location>
        <begin position="584"/>
        <end position="617"/>
    </location>
</feature>
<dbReference type="Gene3D" id="3.40.50.1110">
    <property type="entry name" value="SGNH hydrolase"/>
    <property type="match status" value="1"/>
</dbReference>
<keyword evidence="5" id="KW-1185">Reference proteome</keyword>
<feature type="compositionally biased region" description="Pro residues" evidence="2">
    <location>
        <begin position="605"/>
        <end position="614"/>
    </location>
</feature>
<evidence type="ECO:0000256" key="1">
    <source>
        <dbReference type="ARBA" id="ARBA00022801"/>
    </source>
</evidence>
<dbReference type="SUPFAM" id="SSF52266">
    <property type="entry name" value="SGNH hydrolase"/>
    <property type="match status" value="1"/>
</dbReference>
<accession>A0A7J5U5B3</accession>
<feature type="region of interest" description="Disordered" evidence="2">
    <location>
        <begin position="867"/>
        <end position="899"/>
    </location>
</feature>
<dbReference type="InterPro" id="IPR036514">
    <property type="entry name" value="SGNH_hydro_sf"/>
</dbReference>
<protein>
    <recommendedName>
        <fullName evidence="3">Sialate O-acetylesterase domain-containing protein</fullName>
    </recommendedName>
</protein>
<organism evidence="4 5">
    <name type="scientific">Rudanella paleaurantiibacter</name>
    <dbReference type="NCBI Taxonomy" id="2614655"/>
    <lineage>
        <taxon>Bacteria</taxon>
        <taxon>Pseudomonadati</taxon>
        <taxon>Bacteroidota</taxon>
        <taxon>Cytophagia</taxon>
        <taxon>Cytophagales</taxon>
        <taxon>Cytophagaceae</taxon>
        <taxon>Rudanella</taxon>
    </lineage>
</organism>
<dbReference type="Pfam" id="PF03629">
    <property type="entry name" value="SASA"/>
    <property type="match status" value="1"/>
</dbReference>
<sequence>MNKFSLLWLLLWWPGMVLAQLNLTAPQSRIVYQRNGANQANIVVMGTAPQNATRVEARLVALTGGATTGWSPVGLLNANKAFRGSITGSGGWYRLEVRAWADGNLAAETSIDRVGVGEVFVIAGQSNAFGIQEAGGASDDRVSVVDFRDNDVNEQLLPMRFSHADGGGNVGPSNPLYIWGKLGDQLVSRLQVPVLFLGAAQPGTTSEEWRRSAEGDASLSGSLFPYRRLGSVLYHYIARTGVRAVLWHQGEGDIDRSGQAYIDNIRYVIDKSRQQANAGSMAWVVSRVSYTQGRSNPGIIQAQEQIINSVPNVFAGPNTDVLVGPENRFDDVHFGGSGLIQLIALWNLSLSNDFFSRSQPVSPSADAPATTAGYVLPNTTAPGRQIWVPYLNNSPGNSFKAQLLNSDGGVVTESSAGNQNPIALTLPGNLPGGNYRTRVVSAQYSVPGATGEVFRVVPGAAETGTQTPIQPATINGTADASISRLGYSYDMPSHGFHLLVSASGPVEVRLERVDGGYFGETNWASAGDNGEHPGFNKVRYYSPISGGVGGVEPGRYRLSVRKAGDSGNGLQVEINLLNGRTTVYTTSDSTQPTPTPTTPTSPSVPTTPTPPPVTTTPSVDYVSQLGYKYDMPSHGFQLLVMAQGPVDLKLERLDGPFGETNWASGAITANFGAFNYFRNYSPAAPGVGGVEPGRYRLWARRAGTAGTEVSVEVTLQNGQFQAGVGTSTPTTTPIPQQPTENSVTPPAPTPPPVAGGSTNGQIRRIGYKYDMPSHGFQLLTNATASVEVRLERLDGGFAQTNWGAVTASGEFGGYNAFRNYAPAAPGVGGVEAGRYRLSARLAGDTGNGQSIEITLGNGLFEAWAGSVTSSTPAPAQPAPQPTQPVTEAQPTAPTPTAPTGLIQSIGYKYDMPTHGFQLLSLATVAVQMRLERIDGSFSDSNWGSATSSTQYNGYNHFRNYSPVAPGVGGVVPGRYRLSVRQVGDSGNGQSVEIVLQNGIFSIPTAPNARVAAVPSAEEIIWQAYPNPAEAEVTVAYPASLPLANVRTQLTSLAGISTDVPVQQAQPGKLRVSLGNVPAGLYILRVLDGHQPVQALKVIKR</sequence>
<name>A0A7J5U5B3_9BACT</name>
<feature type="compositionally biased region" description="Low complexity" evidence="2">
    <location>
        <begin position="726"/>
        <end position="744"/>
    </location>
</feature>
<dbReference type="GO" id="GO:0016788">
    <property type="term" value="F:hydrolase activity, acting on ester bonds"/>
    <property type="evidence" value="ECO:0007669"/>
    <property type="project" value="UniProtKB-ARBA"/>
</dbReference>
<evidence type="ECO:0000256" key="2">
    <source>
        <dbReference type="SAM" id="MobiDB-lite"/>
    </source>
</evidence>
<gene>
    <name evidence="4" type="ORF">F5984_02740</name>
</gene>
<reference evidence="4 5" key="1">
    <citation type="submission" date="2019-10" db="EMBL/GenBank/DDBJ databases">
        <title>Rudanella paleaurantiibacter sp. nov., isolated from sludge.</title>
        <authorList>
            <person name="Xu S.Q."/>
        </authorList>
    </citation>
    <scope>NUCLEOTIDE SEQUENCE [LARGE SCALE GENOMIC DNA]</scope>
    <source>
        <strain evidence="4 5">HX-22-17</strain>
    </source>
</reference>
<evidence type="ECO:0000313" key="4">
    <source>
        <dbReference type="EMBL" id="KAB7732883.1"/>
    </source>
</evidence>
<dbReference type="AlphaFoldDB" id="A0A7J5U5B3"/>
<dbReference type="RefSeq" id="WP_152122563.1">
    <property type="nucleotide sequence ID" value="NZ_WELI01000001.1"/>
</dbReference>
<dbReference type="InterPro" id="IPR005181">
    <property type="entry name" value="SASA"/>
</dbReference>
<proteinExistence type="predicted"/>
<evidence type="ECO:0000313" key="5">
    <source>
        <dbReference type="Proteomes" id="UP000488299"/>
    </source>
</evidence>
<keyword evidence="1" id="KW-0378">Hydrolase</keyword>